<organism evidence="2 3">
    <name type="scientific">Lachnellula willkommii</name>
    <dbReference type="NCBI Taxonomy" id="215461"/>
    <lineage>
        <taxon>Eukaryota</taxon>
        <taxon>Fungi</taxon>
        <taxon>Dikarya</taxon>
        <taxon>Ascomycota</taxon>
        <taxon>Pezizomycotina</taxon>
        <taxon>Leotiomycetes</taxon>
        <taxon>Helotiales</taxon>
        <taxon>Lachnaceae</taxon>
        <taxon>Lachnellula</taxon>
    </lineage>
</organism>
<comment type="caution">
    <text evidence="2">The sequence shown here is derived from an EMBL/GenBank/DDBJ whole genome shotgun (WGS) entry which is preliminary data.</text>
</comment>
<feature type="compositionally biased region" description="Low complexity" evidence="1">
    <location>
        <begin position="106"/>
        <end position="118"/>
    </location>
</feature>
<dbReference type="Gene3D" id="2.60.40.10">
    <property type="entry name" value="Immunoglobulins"/>
    <property type="match status" value="1"/>
</dbReference>
<reference evidence="2 3" key="1">
    <citation type="submission" date="2018-05" db="EMBL/GenBank/DDBJ databases">
        <title>Genome sequencing and assembly of the regulated plant pathogen Lachnellula willkommii and related sister species for the development of diagnostic species identification markers.</title>
        <authorList>
            <person name="Giroux E."/>
            <person name="Bilodeau G."/>
        </authorList>
    </citation>
    <scope>NUCLEOTIDE SEQUENCE [LARGE SCALE GENOMIC DNA]</scope>
    <source>
        <strain evidence="2 3">CBS 172.35</strain>
    </source>
</reference>
<evidence type="ECO:0000313" key="2">
    <source>
        <dbReference type="EMBL" id="TVY92106.1"/>
    </source>
</evidence>
<dbReference type="EMBL" id="QGML01000389">
    <property type="protein sequence ID" value="TVY92106.1"/>
    <property type="molecule type" value="Genomic_DNA"/>
</dbReference>
<dbReference type="PANTHER" id="PTHR40625">
    <property type="entry name" value="GTP-BINDING PROTEIN ESDC-RELATED"/>
    <property type="match status" value="1"/>
</dbReference>
<sequence length="373" mass="40695">MAAVQLSFSLRTSSGVKTVHLLGSWDNYSGQLPLAKDKTSSKSGAWKGTFRFQGATLEPGQRYWYYYIIDGYHVSHDPGQSSTTEPTTGRVLNILDVPSDKKSSHSSHSSSKSSSKSSSSKHHSSSDKDKKSSKHHSSRDKHSSSSSRRESRRDSLSLSVDIPKGRPLSVSQIKSPKPLTPHATKYILEADYGAPTVEELTSRFSTTTIDEYDYDLAASPPSSVGSSLSSRSDSSSPSSASSLSDYSSPSSPVTESSLTVEGRDAATVTTLALAVHPARKSTSPQALDAKVSWLDDDEALVCGGKRKKEKHTNADHSLRRLTCFAKHSYIYSKQSIQTARQAGFLARYTKPNPRPCISLYLFRQPLIHAFLNL</sequence>
<name>A0A559MGM1_9HELO</name>
<dbReference type="AlphaFoldDB" id="A0A559MGM1"/>
<evidence type="ECO:0000313" key="3">
    <source>
        <dbReference type="Proteomes" id="UP000315522"/>
    </source>
</evidence>
<dbReference type="InterPro" id="IPR013783">
    <property type="entry name" value="Ig-like_fold"/>
</dbReference>
<evidence type="ECO:0008006" key="4">
    <source>
        <dbReference type="Google" id="ProtNLM"/>
    </source>
</evidence>
<dbReference type="CDD" id="cd02859">
    <property type="entry name" value="E_set_AMPKbeta_like_N"/>
    <property type="match status" value="1"/>
</dbReference>
<dbReference type="InterPro" id="IPR014756">
    <property type="entry name" value="Ig_E-set"/>
</dbReference>
<feature type="region of interest" description="Disordered" evidence="1">
    <location>
        <begin position="219"/>
        <end position="261"/>
    </location>
</feature>
<dbReference type="PANTHER" id="PTHR40625:SF2">
    <property type="entry name" value="GTP-BINDING PROTEIN ESDC"/>
    <property type="match status" value="1"/>
</dbReference>
<gene>
    <name evidence="2" type="ORF">LAWI1_G002515</name>
</gene>
<protein>
    <recommendedName>
        <fullName evidence="4">SRP40 Suppressor of mutant AC40 of RNA polymerase I and III</fullName>
    </recommendedName>
</protein>
<proteinExistence type="predicted"/>
<dbReference type="SUPFAM" id="SSF81296">
    <property type="entry name" value="E set domains"/>
    <property type="match status" value="1"/>
</dbReference>
<accession>A0A559MGM1</accession>
<feature type="compositionally biased region" description="Low complexity" evidence="1">
    <location>
        <begin position="219"/>
        <end position="257"/>
    </location>
</feature>
<evidence type="ECO:0000256" key="1">
    <source>
        <dbReference type="SAM" id="MobiDB-lite"/>
    </source>
</evidence>
<feature type="compositionally biased region" description="Basic and acidic residues" evidence="1">
    <location>
        <begin position="140"/>
        <end position="155"/>
    </location>
</feature>
<dbReference type="Proteomes" id="UP000315522">
    <property type="component" value="Unassembled WGS sequence"/>
</dbReference>
<feature type="region of interest" description="Disordered" evidence="1">
    <location>
        <begin position="98"/>
        <end position="179"/>
    </location>
</feature>
<keyword evidence="3" id="KW-1185">Reference proteome</keyword>